<keyword evidence="1" id="KW-0812">Transmembrane</keyword>
<dbReference type="Proteomes" id="UP000694427">
    <property type="component" value="Unplaced"/>
</dbReference>
<organism evidence="4 5">
    <name type="scientific">Cyprinus carpio</name>
    <name type="common">Common carp</name>
    <dbReference type="NCBI Taxonomy" id="7962"/>
    <lineage>
        <taxon>Eukaryota</taxon>
        <taxon>Metazoa</taxon>
        <taxon>Chordata</taxon>
        <taxon>Craniata</taxon>
        <taxon>Vertebrata</taxon>
        <taxon>Euteleostomi</taxon>
        <taxon>Actinopterygii</taxon>
        <taxon>Neopterygii</taxon>
        <taxon>Teleostei</taxon>
        <taxon>Ostariophysi</taxon>
        <taxon>Cypriniformes</taxon>
        <taxon>Cyprinidae</taxon>
        <taxon>Cyprininae</taxon>
        <taxon>Cyprinus</taxon>
    </lineage>
</organism>
<dbReference type="SUPFAM" id="SSF48726">
    <property type="entry name" value="Immunoglobulin"/>
    <property type="match status" value="2"/>
</dbReference>
<evidence type="ECO:0000313" key="4">
    <source>
        <dbReference type="Ensembl" id="ENSCCRP00010103514.1"/>
    </source>
</evidence>
<feature type="domain" description="Ig-like" evidence="3">
    <location>
        <begin position="130"/>
        <end position="225"/>
    </location>
</feature>
<dbReference type="PANTHER" id="PTHR21063">
    <property type="entry name" value="LFA-3"/>
    <property type="match status" value="1"/>
</dbReference>
<dbReference type="Gene3D" id="2.60.40.10">
    <property type="entry name" value="Immunoglobulins"/>
    <property type="match status" value="2"/>
</dbReference>
<evidence type="ECO:0000313" key="5">
    <source>
        <dbReference type="Proteomes" id="UP000694427"/>
    </source>
</evidence>
<keyword evidence="2" id="KW-0732">Signal</keyword>
<keyword evidence="1" id="KW-1133">Transmembrane helix</keyword>
<sequence length="322" mass="36024">MIRKYFFLCLWIWFSHGVIGDTDEVKSVTEGDSVSLNTGVSEVQRNDQILWMFNINNSDTRVAEIHKQVIDMYDSNEIFGDRLQMDSRTGSLIIRNIRTEHSGLYKLTIIKAGVTYKSFSVAVYAPLPIPAINRDTSNCSSSSSSSSSSKRSSVSKCSLLCSVLNVSHVTLSWYKGNSLLSSISVSDLSISLSLPLEVEYQENNTYSCVINNPISNQTQHSINITQLCHMCPEPMQQSQSVVLSVIVIVLLLAVAVGVIFLYHKKCKQARPGVQTCEEEVLYAETRFCARSVHSTVRYSIAVCSESVCKNLKRCEKHMRLHT</sequence>
<feature type="chain" id="PRO_5034289725" description="Ig-like domain-containing protein" evidence="2">
    <location>
        <begin position="21"/>
        <end position="322"/>
    </location>
</feature>
<dbReference type="InterPro" id="IPR007110">
    <property type="entry name" value="Ig-like_dom"/>
</dbReference>
<dbReference type="CDD" id="cd00096">
    <property type="entry name" value="Ig"/>
    <property type="match status" value="1"/>
</dbReference>
<dbReference type="InterPro" id="IPR003599">
    <property type="entry name" value="Ig_sub"/>
</dbReference>
<reference evidence="4" key="2">
    <citation type="submission" date="2025-09" db="UniProtKB">
        <authorList>
            <consortium name="Ensembl"/>
        </authorList>
    </citation>
    <scope>IDENTIFICATION</scope>
</reference>
<keyword evidence="5" id="KW-1185">Reference proteome</keyword>
<dbReference type="FunFam" id="2.60.40.10:FF:002431">
    <property type="entry name" value="Si:ch211-222k6.3"/>
    <property type="match status" value="1"/>
</dbReference>
<accession>A0A8C1P854</accession>
<evidence type="ECO:0000259" key="3">
    <source>
        <dbReference type="PROSITE" id="PS50835"/>
    </source>
</evidence>
<reference evidence="4" key="1">
    <citation type="submission" date="2025-08" db="UniProtKB">
        <authorList>
            <consortium name="Ensembl"/>
        </authorList>
    </citation>
    <scope>IDENTIFICATION</scope>
</reference>
<name>A0A8C1P854_CYPCA</name>
<dbReference type="AlphaFoldDB" id="A0A8C1P854"/>
<dbReference type="InterPro" id="IPR013783">
    <property type="entry name" value="Ig-like_fold"/>
</dbReference>
<feature type="transmembrane region" description="Helical" evidence="1">
    <location>
        <begin position="241"/>
        <end position="262"/>
    </location>
</feature>
<dbReference type="Ensembl" id="ENSCCRT00010115009.1">
    <property type="protein sequence ID" value="ENSCCRP00010103514.1"/>
    <property type="gene ID" value="ENSCCRG00010045583.1"/>
</dbReference>
<protein>
    <recommendedName>
        <fullName evidence="3">Ig-like domain-containing protein</fullName>
    </recommendedName>
</protein>
<dbReference type="PANTHER" id="PTHR21063:SF4">
    <property type="entry name" value="CD48 ANTIGEN-RELATED"/>
    <property type="match status" value="1"/>
</dbReference>
<feature type="signal peptide" evidence="2">
    <location>
        <begin position="1"/>
        <end position="20"/>
    </location>
</feature>
<dbReference type="PROSITE" id="PS50835">
    <property type="entry name" value="IG_LIKE"/>
    <property type="match status" value="1"/>
</dbReference>
<dbReference type="SMART" id="SM00409">
    <property type="entry name" value="IG"/>
    <property type="match status" value="1"/>
</dbReference>
<evidence type="ECO:0000256" key="2">
    <source>
        <dbReference type="SAM" id="SignalP"/>
    </source>
</evidence>
<proteinExistence type="predicted"/>
<keyword evidence="1" id="KW-0472">Membrane</keyword>
<evidence type="ECO:0000256" key="1">
    <source>
        <dbReference type="SAM" id="Phobius"/>
    </source>
</evidence>
<dbReference type="InterPro" id="IPR036179">
    <property type="entry name" value="Ig-like_dom_sf"/>
</dbReference>